<evidence type="ECO:0000313" key="2">
    <source>
        <dbReference type="Proteomes" id="UP000467488"/>
    </source>
</evidence>
<dbReference type="Proteomes" id="UP000467488">
    <property type="component" value="Chromosome"/>
</dbReference>
<sequence>MVVERANIFGNRHFIVVENHQHIRTDIARVIHRFKRHASSNRAIANDTDGAAIFAFFLGSNRNTNSGTDGG</sequence>
<protein>
    <submittedName>
        <fullName evidence="1">Uncharacterized protein</fullName>
    </submittedName>
</protein>
<evidence type="ECO:0000313" key="1">
    <source>
        <dbReference type="EMBL" id="BBU86082.1"/>
    </source>
</evidence>
<accession>A0A8S0G0B1</accession>
<dbReference type="EMBL" id="AP022360">
    <property type="protein sequence ID" value="BBU86082.1"/>
    <property type="molecule type" value="Genomic_DNA"/>
</dbReference>
<name>A0A8S0G0B1_ECOLX</name>
<reference evidence="1 2" key="1">
    <citation type="submission" date="2020-01" db="EMBL/GenBank/DDBJ databases">
        <title>Dynamics of blaIMP-6 dissemination in carbapenem resistant Enterobacteriacea isolated from regional surveillance in Osaka, Japan.</title>
        <authorList>
            <person name="Abe R."/>
            <person name="Akeda Y."/>
            <person name="Sugawara Y."/>
            <person name="Yamamoto N."/>
            <person name="Tomono K."/>
            <person name="Takeuchi D."/>
            <person name="Kawahara R."/>
            <person name="Hamada S."/>
        </authorList>
    </citation>
    <scope>NUCLEOTIDE SEQUENCE [LARGE SCALE GENOMIC DNA]</scope>
    <source>
        <strain evidence="1 2">E300</strain>
    </source>
</reference>
<gene>
    <name evidence="1" type="ORF">EIMP300_74820</name>
</gene>
<proteinExistence type="predicted"/>
<organism evidence="1 2">
    <name type="scientific">Escherichia coli</name>
    <dbReference type="NCBI Taxonomy" id="562"/>
    <lineage>
        <taxon>Bacteria</taxon>
        <taxon>Pseudomonadati</taxon>
        <taxon>Pseudomonadota</taxon>
        <taxon>Gammaproteobacteria</taxon>
        <taxon>Enterobacterales</taxon>
        <taxon>Enterobacteriaceae</taxon>
        <taxon>Escherichia</taxon>
    </lineage>
</organism>
<dbReference type="AlphaFoldDB" id="A0A8S0G0B1"/>